<evidence type="ECO:0000256" key="13">
    <source>
        <dbReference type="ARBA" id="ARBA00022833"/>
    </source>
</evidence>
<dbReference type="GO" id="GO:2001295">
    <property type="term" value="P:malonyl-CoA biosynthetic process"/>
    <property type="evidence" value="ECO:0007669"/>
    <property type="project" value="UniProtKB-UniRule"/>
</dbReference>
<evidence type="ECO:0000256" key="4">
    <source>
        <dbReference type="ARBA" id="ARBA00010284"/>
    </source>
</evidence>
<feature type="binding site" evidence="20">
    <location>
        <position position="48"/>
    </location>
    <ligand>
        <name>Zn(2+)</name>
        <dbReference type="ChEBI" id="CHEBI:29105"/>
    </ligand>
</feature>
<keyword evidence="13 20" id="KW-0862">Zinc</keyword>
<dbReference type="Proteomes" id="UP000283700">
    <property type="component" value="Unassembled WGS sequence"/>
</dbReference>
<dbReference type="NCBIfam" id="TIGR00513">
    <property type="entry name" value="accA"/>
    <property type="match status" value="1"/>
</dbReference>
<dbReference type="GO" id="GO:0003989">
    <property type="term" value="F:acetyl-CoA carboxylase activity"/>
    <property type="evidence" value="ECO:0007669"/>
    <property type="project" value="InterPro"/>
</dbReference>
<dbReference type="GO" id="GO:0009317">
    <property type="term" value="C:acetyl-CoA carboxylase complex"/>
    <property type="evidence" value="ECO:0007669"/>
    <property type="project" value="InterPro"/>
</dbReference>
<keyword evidence="6 19" id="KW-0963">Cytoplasm</keyword>
<evidence type="ECO:0000313" key="23">
    <source>
        <dbReference type="EMBL" id="RHN13195.1"/>
    </source>
</evidence>
<dbReference type="GO" id="GO:0008270">
    <property type="term" value="F:zinc ion binding"/>
    <property type="evidence" value="ECO:0007669"/>
    <property type="project" value="UniProtKB-UniRule"/>
</dbReference>
<comment type="subunit">
    <text evidence="19">Acetyl-CoA carboxylase is a heterohexamer composed of biotin carboxyl carrier protein (AccB), biotin carboxylase (AccC) and two subunits each of ACCase subunit alpha (AccA) and ACCase subunit beta (AccD).</text>
</comment>
<feature type="domain" description="CoA carboxyltransferase N-terminal" evidence="21">
    <location>
        <begin position="22"/>
        <end position="288"/>
    </location>
</feature>
<comment type="similarity">
    <text evidence="4">In the N-terminal section; belongs to the AccD/PCCB family.</text>
</comment>
<keyword evidence="12 19" id="KW-0276">Fatty acid metabolism</keyword>
<sequence>MNEKDNRTDRNKENIPAVPPGMWIKCTKCGKLIYRKELEKNKFICMKCGKYFRMPSENRILDIIDEGSFVELFTDVLDKNPIDFPGYSEKKEIIKKETNLEEAVITGKASIGHIEVMLGVCDTRYLMGSMGYIVGEKITKLFENATKAQLPVIMINCSGGARMQEGIISLMQMAKTVDSVKQHSDAGLLYISVLTDPTTGGVAASFAMLGDVILAEPNSLIGFAGPRVIEQTTKQKLPVGFQTSEFLYEHGFLDMIVIRRELKERIYEILKAHQKPKVIERKRKTISACTFCDYKDSWKKVQLSRKIDRPTTVDYITHVFERFIEFHGDGETGEDQAIIGGIAFLDNIPVTVIGHQKGKTTEERIIRNFGMAHPEGYRKAIRLMKEAEKFRRPIITFIDTPGAACGVEAEKRGEASAIAKCIYEMFNLKVPILSILIGEGGSGGALGLAVANEVWAMENSTYSILSPEGFASILWKNEKRAKEAANLMKMTAKDLLDLGVIEKILPEGNEASEFKVITDFLQVQILDFIYNMSLKNEDEIVASRETRFRSF</sequence>
<keyword evidence="8 19" id="KW-0808">Transferase</keyword>
<evidence type="ECO:0000256" key="9">
    <source>
        <dbReference type="ARBA" id="ARBA00022723"/>
    </source>
</evidence>
<feature type="zinc finger region" description="C4-type" evidence="20">
    <location>
        <begin position="26"/>
        <end position="48"/>
    </location>
</feature>
<evidence type="ECO:0000256" key="6">
    <source>
        <dbReference type="ARBA" id="ARBA00022490"/>
    </source>
</evidence>
<evidence type="ECO:0000256" key="18">
    <source>
        <dbReference type="ARBA" id="ARBA00049152"/>
    </source>
</evidence>
<dbReference type="GO" id="GO:0006633">
    <property type="term" value="P:fatty acid biosynthetic process"/>
    <property type="evidence" value="ECO:0007669"/>
    <property type="project" value="UniProtKB-KW"/>
</dbReference>
<evidence type="ECO:0000256" key="20">
    <source>
        <dbReference type="HAMAP-Rule" id="MF_01395"/>
    </source>
</evidence>
<evidence type="ECO:0000259" key="21">
    <source>
        <dbReference type="PROSITE" id="PS50980"/>
    </source>
</evidence>
<evidence type="ECO:0000256" key="12">
    <source>
        <dbReference type="ARBA" id="ARBA00022832"/>
    </source>
</evidence>
<keyword evidence="14 19" id="KW-0067">ATP-binding</keyword>
<accession>A0A415U560</accession>
<dbReference type="InterPro" id="IPR041010">
    <property type="entry name" value="Znf-ACC"/>
</dbReference>
<evidence type="ECO:0000256" key="8">
    <source>
        <dbReference type="ARBA" id="ARBA00022679"/>
    </source>
</evidence>
<evidence type="ECO:0000313" key="24">
    <source>
        <dbReference type="Proteomes" id="UP000283700"/>
    </source>
</evidence>
<evidence type="ECO:0000256" key="16">
    <source>
        <dbReference type="ARBA" id="ARBA00023160"/>
    </source>
</evidence>
<comment type="catalytic activity">
    <reaction evidence="18 19">
        <text>N(6)-carboxybiotinyl-L-lysyl-[protein] + acetyl-CoA = N(6)-biotinyl-L-lysyl-[protein] + malonyl-CoA</text>
        <dbReference type="Rhea" id="RHEA:54728"/>
        <dbReference type="Rhea" id="RHEA-COMP:10505"/>
        <dbReference type="Rhea" id="RHEA-COMP:10506"/>
        <dbReference type="ChEBI" id="CHEBI:57288"/>
        <dbReference type="ChEBI" id="CHEBI:57384"/>
        <dbReference type="ChEBI" id="CHEBI:83144"/>
        <dbReference type="ChEBI" id="CHEBI:83145"/>
        <dbReference type="EC" id="2.1.3.15"/>
    </reaction>
</comment>
<evidence type="ECO:0000256" key="14">
    <source>
        <dbReference type="ARBA" id="ARBA00022840"/>
    </source>
</evidence>
<comment type="function">
    <text evidence="17 20">Component of the acetyl coenzyme A carboxylase (ACC) complex. Biotin carboxylase (BC) catalyzes the carboxylation of biotin on its carrier protein (BCCP) and then the CO(2) group is transferred by the transcarboxylase to acetyl-CoA to form malonyl-CoA.</text>
</comment>
<comment type="pathway">
    <text evidence="2 19">Lipid metabolism; malonyl-CoA biosynthesis; malonyl-CoA from acetyl-CoA: step 1/1.</text>
</comment>
<keyword evidence="7 19" id="KW-0444">Lipid biosynthesis</keyword>
<dbReference type="GO" id="GO:0005524">
    <property type="term" value="F:ATP binding"/>
    <property type="evidence" value="ECO:0007669"/>
    <property type="project" value="UniProtKB-KW"/>
</dbReference>
<comment type="caution">
    <text evidence="23">The sequence shown here is derived from an EMBL/GenBank/DDBJ whole genome shotgun (WGS) entry which is preliminary data.</text>
</comment>
<reference evidence="23 24" key="1">
    <citation type="submission" date="2018-08" db="EMBL/GenBank/DDBJ databases">
        <title>A genome reference for cultivated species of the human gut microbiota.</title>
        <authorList>
            <person name="Zou Y."/>
            <person name="Xue W."/>
            <person name="Luo G."/>
        </authorList>
    </citation>
    <scope>NUCLEOTIDE SEQUENCE [LARGE SCALE GENOMIC DNA]</scope>
    <source>
        <strain evidence="23 24">AF31-17AC</strain>
    </source>
</reference>
<evidence type="ECO:0000256" key="1">
    <source>
        <dbReference type="ARBA" id="ARBA00004496"/>
    </source>
</evidence>
<evidence type="ECO:0000256" key="2">
    <source>
        <dbReference type="ARBA" id="ARBA00004956"/>
    </source>
</evidence>
<dbReference type="PRINTS" id="PR01069">
    <property type="entry name" value="ACCCTRFRASEA"/>
</dbReference>
<comment type="similarity">
    <text evidence="19">Belongs to the AccA family.</text>
</comment>
<evidence type="ECO:0000256" key="11">
    <source>
        <dbReference type="ARBA" id="ARBA00022771"/>
    </source>
</evidence>
<dbReference type="SUPFAM" id="SSF52096">
    <property type="entry name" value="ClpP/crotonase"/>
    <property type="match status" value="2"/>
</dbReference>
<dbReference type="InterPro" id="IPR029045">
    <property type="entry name" value="ClpP/crotonase-like_dom_sf"/>
</dbReference>
<evidence type="ECO:0000256" key="17">
    <source>
        <dbReference type="ARBA" id="ARBA00025280"/>
    </source>
</evidence>
<dbReference type="Gene3D" id="3.90.226.10">
    <property type="entry name" value="2-enoyl-CoA Hydratase, Chain A, domain 1"/>
    <property type="match status" value="2"/>
</dbReference>
<name>A0A415U560_9FIRM</name>
<keyword evidence="10 19" id="KW-0547">Nucleotide-binding</keyword>
<proteinExistence type="inferred from homology"/>
<keyword evidence="16 19" id="KW-0275">Fatty acid biosynthesis</keyword>
<feature type="domain" description="CoA carboxyltransferase C-terminal" evidence="22">
    <location>
        <begin position="287"/>
        <end position="523"/>
    </location>
</feature>
<evidence type="ECO:0000256" key="7">
    <source>
        <dbReference type="ARBA" id="ARBA00022516"/>
    </source>
</evidence>
<keyword evidence="23" id="KW-0436">Ligase</keyword>
<dbReference type="RefSeq" id="WP_118486013.1">
    <property type="nucleotide sequence ID" value="NZ_QRQO01000019.1"/>
</dbReference>
<keyword evidence="15 19" id="KW-0443">Lipid metabolism</keyword>
<dbReference type="PANTHER" id="PTHR42853">
    <property type="entry name" value="ACETYL-COENZYME A CARBOXYLASE CARBOXYL TRANSFERASE SUBUNIT ALPHA"/>
    <property type="match status" value="1"/>
</dbReference>
<dbReference type="InterPro" id="IPR000438">
    <property type="entry name" value="Acetyl_CoA_COase_Trfase_b_su"/>
</dbReference>
<dbReference type="HAMAP" id="MF_01395">
    <property type="entry name" value="AcetylCoA_CT_beta"/>
    <property type="match status" value="1"/>
</dbReference>
<dbReference type="UniPathway" id="UPA00655">
    <property type="reaction ID" value="UER00711"/>
</dbReference>
<comment type="cofactor">
    <cofactor evidence="20">
        <name>Zn(2+)</name>
        <dbReference type="ChEBI" id="CHEBI:29105"/>
    </cofactor>
    <text evidence="20">Binds 1 zinc ion per subunit.</text>
</comment>
<evidence type="ECO:0000256" key="19">
    <source>
        <dbReference type="HAMAP-Rule" id="MF_00823"/>
    </source>
</evidence>
<dbReference type="NCBIfam" id="TIGR00515">
    <property type="entry name" value="accD"/>
    <property type="match status" value="1"/>
</dbReference>
<evidence type="ECO:0000256" key="10">
    <source>
        <dbReference type="ARBA" id="ARBA00022741"/>
    </source>
</evidence>
<dbReference type="Pfam" id="PF03255">
    <property type="entry name" value="ACCA"/>
    <property type="match status" value="1"/>
</dbReference>
<dbReference type="PROSITE" id="PS50989">
    <property type="entry name" value="COA_CT_CTER"/>
    <property type="match status" value="1"/>
</dbReference>
<keyword evidence="9 20" id="KW-0479">Metal-binding</keyword>
<dbReference type="AlphaFoldDB" id="A0A415U560"/>
<dbReference type="HAMAP" id="MF_00823">
    <property type="entry name" value="AcetylCoA_CT_alpha"/>
    <property type="match status" value="1"/>
</dbReference>
<feature type="binding site" evidence="20">
    <location>
        <position position="29"/>
    </location>
    <ligand>
        <name>Zn(2+)</name>
        <dbReference type="ChEBI" id="CHEBI:29105"/>
    </ligand>
</feature>
<dbReference type="EMBL" id="QRQO01000019">
    <property type="protein sequence ID" value="RHN13195.1"/>
    <property type="molecule type" value="Genomic_DNA"/>
</dbReference>
<gene>
    <name evidence="19" type="primary">accA</name>
    <name evidence="20" type="synonym">accD</name>
    <name evidence="23" type="ORF">DWZ29_07965</name>
</gene>
<keyword evidence="11 20" id="KW-0863">Zinc-finger</keyword>
<comment type="similarity">
    <text evidence="20">Belongs to the AccD/PCCB family.</text>
</comment>
<evidence type="ECO:0000259" key="22">
    <source>
        <dbReference type="PROSITE" id="PS50989"/>
    </source>
</evidence>
<evidence type="ECO:0000256" key="5">
    <source>
        <dbReference type="ARBA" id="ARBA00011664"/>
    </source>
</evidence>
<feature type="binding site" evidence="20">
    <location>
        <position position="26"/>
    </location>
    <ligand>
        <name>Zn(2+)</name>
        <dbReference type="ChEBI" id="CHEBI:29105"/>
    </ligand>
</feature>
<comment type="subunit">
    <text evidence="5">Acetyl-CoA carboxylase is a heterotetramer composed of biotin carboxyl carrier protein (AccB), biotin carboxylase (AccC) and two subunits of ACCase subunit beta/alpha.</text>
</comment>
<evidence type="ECO:0000256" key="15">
    <source>
        <dbReference type="ARBA" id="ARBA00023098"/>
    </source>
</evidence>
<feature type="binding site" evidence="20">
    <location>
        <position position="45"/>
    </location>
    <ligand>
        <name>Zn(2+)</name>
        <dbReference type="ChEBI" id="CHEBI:29105"/>
    </ligand>
</feature>
<dbReference type="PANTHER" id="PTHR42853:SF3">
    <property type="entry name" value="ACETYL-COENZYME A CARBOXYLASE CARBOXYL TRANSFERASE SUBUNIT ALPHA, CHLOROPLASTIC"/>
    <property type="match status" value="1"/>
</dbReference>
<dbReference type="NCBIfam" id="NF041504">
    <property type="entry name" value="AccA_sub"/>
    <property type="match status" value="1"/>
</dbReference>
<dbReference type="EC" id="2.1.3.15" evidence="19"/>
<dbReference type="InterPro" id="IPR001095">
    <property type="entry name" value="Acetyl_CoA_COase_a_su"/>
</dbReference>
<evidence type="ECO:0000256" key="3">
    <source>
        <dbReference type="ARBA" id="ARBA00006276"/>
    </source>
</evidence>
<dbReference type="GO" id="GO:0016743">
    <property type="term" value="F:carboxyl- or carbamoyltransferase activity"/>
    <property type="evidence" value="ECO:0007669"/>
    <property type="project" value="UniProtKB-UniRule"/>
</dbReference>
<protein>
    <recommendedName>
        <fullName evidence="19 20">Multifunctional fusion protein</fullName>
    </recommendedName>
    <domain>
        <recommendedName>
            <fullName evidence="19">Acetyl-coenzyme A carboxylase carboxyl transferase subunit alpha</fullName>
            <shortName evidence="19">ACCase subunit alpha</shortName>
            <shortName evidence="19">Acetyl-CoA carboxylase carboxyltransferase subunit alpha</shortName>
            <ecNumber evidence="19">2.1.3.15</ecNumber>
        </recommendedName>
    </domain>
    <domain>
        <recommendedName>
            <fullName evidence="20">Acetyl-coenzyme A carboxylase carboxyl transferase subunit beta</fullName>
            <shortName evidence="20">ACCase subunit beta</shortName>
            <shortName evidence="20">Acetyl-CoA carboxylase carboxyltransferase subunit beta</shortName>
        </recommendedName>
    </domain>
</protein>
<comment type="subcellular location">
    <subcellularLocation>
        <location evidence="1 19">Cytoplasm</location>
    </subcellularLocation>
</comment>
<organism evidence="23 24">
    <name type="scientific">Anaerobutyricum hallii</name>
    <dbReference type="NCBI Taxonomy" id="39488"/>
    <lineage>
        <taxon>Bacteria</taxon>
        <taxon>Bacillati</taxon>
        <taxon>Bacillota</taxon>
        <taxon>Clostridia</taxon>
        <taxon>Lachnospirales</taxon>
        <taxon>Lachnospiraceae</taxon>
        <taxon>Anaerobutyricum</taxon>
    </lineage>
</organism>
<dbReference type="InterPro" id="IPR011763">
    <property type="entry name" value="COA_CT_C"/>
</dbReference>
<dbReference type="PROSITE" id="PS50980">
    <property type="entry name" value="COA_CT_NTER"/>
    <property type="match status" value="1"/>
</dbReference>
<comment type="function">
    <text evidence="19">Component of the acetyl coenzyme A carboxylase (ACC) complex. First, biotin carboxylase catalyzes the carboxylation of biotin on its carrier protein (BCCP) and then the CO(2) group is transferred by the carboxyltransferase to acetyl-CoA to form malonyl-CoA.</text>
</comment>
<dbReference type="InterPro" id="IPR011762">
    <property type="entry name" value="COA_CT_N"/>
</dbReference>
<comment type="similarity">
    <text evidence="3">In the C-terminal section; belongs to the AccA family.</text>
</comment>
<dbReference type="Pfam" id="PF17848">
    <property type="entry name" value="Zn_ribbon_ACC"/>
    <property type="match status" value="1"/>
</dbReference>